<feature type="region of interest" description="Disordered" evidence="3">
    <location>
        <begin position="511"/>
        <end position="550"/>
    </location>
</feature>
<dbReference type="PROSITE" id="PS50088">
    <property type="entry name" value="ANK_REPEAT"/>
    <property type="match status" value="2"/>
</dbReference>
<dbReference type="GO" id="GO:0003714">
    <property type="term" value="F:transcription corepressor activity"/>
    <property type="evidence" value="ECO:0007669"/>
    <property type="project" value="TreeGrafter"/>
</dbReference>
<evidence type="ECO:0008006" key="6">
    <source>
        <dbReference type="Google" id="ProtNLM"/>
    </source>
</evidence>
<dbReference type="Gene3D" id="1.25.40.20">
    <property type="entry name" value="Ankyrin repeat-containing domain"/>
    <property type="match status" value="1"/>
</dbReference>
<feature type="compositionally biased region" description="Basic and acidic residues" evidence="3">
    <location>
        <begin position="608"/>
        <end position="627"/>
    </location>
</feature>
<dbReference type="SMART" id="SM00248">
    <property type="entry name" value="ANK"/>
    <property type="match status" value="3"/>
</dbReference>
<evidence type="ECO:0000313" key="4">
    <source>
        <dbReference type="EMBL" id="KAJ8970759.1"/>
    </source>
</evidence>
<sequence>MQIEQRLSSYKQQQQQAKFTFPTSKPSLVNGTYPTLNQEKSKEIYPAYQKQNYENVPQHSSYNASNHYQAQNSHNQTYVPSPATHQYPGYVGYPAQQPQSVNTYLHATSRSNTNPSLTVLTNTNKNSLGGAVDKRVLSLLRNSLEIKGQKKVFEQLKSHENFTQHPRSDVQHPSTDVTAPLQPKPGLIGRNNVSPFTPTSFPDNSNMASMYKFHIPKAIDSVNFEMNKNQNPIIDKQTLDTVITNHTSSNTDYDGLAAFLAARIRTKGELKQGGPATQNTSNNNTSINESQLQGIIEKQLKSPIKQDTLQSSAYCTSSGAISSSPPKITKERQTTFAPRKRLFSRNEEDPSNNNVPPRDKSGLRSSSETSVFDFPDSDSETDLNGRESLEAMRKGRKSSLKQINQISIDLKIESPRPASPSEDIFSKLCDNFVEQLKSTAGKRKPRRKKPLEPEVLAQLETVTKERPLDSEFKVKIEIEESSKQQQVVEEVEKVAVTPEVPILNNVKEEISDVSSSVGSKITTVTTTTPEPESEQKSNIESDCKSNTGSEINKDDLVFIKNKQKVRRRLVSFSDSSDSETETDKKDTEKDKKLTEYSNPTNPPNTSQDNKEIDNEQKKENESPKKPNEILPIIRPAKKPSFGDGSDFYPGWEEGVYKYKKSLRMPPTLIQVTRPPQFHRLSTSLPDLDPCPQSPTASIAPDNEKNSANKTKLKKIKSEPIDSDNESNSSFNLFTKKTNYDSEGSASVRSLPNTAKEMSILDKLLEKCGGRRKRKIKRKDDHSPKVVTKVDNAIELLPTPSLEIKNKDSKELKKLTSPVLKTESALLGFRKKTINNFKDAFIKSANNIVGVNEQFATVVLKSRTRKETRVLKQRATIKEVFGEDRPASAPPVTCVNDIQIKEEIPEANESSCLGNLVIKLEKQDDIMEKETGNAKRNKIGKECEVALTKQMLKNKLLNRGKKKEKNNLLKSLVDKKIKTETEEEIEEDTRSLEDLLIKRDPDEKSETPSIDGDDGSVSGKRRGKFGKMRRKLSSGFDYIRKKKKVKKEVVESEVGEKKRRKNVISKTLESVDDIQKEIKTWVLNKGIGETHLHRAARLGYTDVTAYCLEKMDCLASPKDNAGYTPLHEACSRGHLDIAKLLLLYGANASESAQGGIRPLHEAVENGFVEIARLLLSYGADPTLATYSGLTPLALTNDEVTKEFLKNHLNDIEGEPGCSWNSYGPASLFDPIDDIGYNIMDDIPNPDPESEEEDIEFEMSETLLPNLYTLRSEAPNERWILLQDLSNLLKIKSRDALLRQISPPSTSSAIVNYKSVLRELKMSDFLEQAHCCQFLNAGEKINTRASKIALVKYTDKVRELLNVESVIITAR</sequence>
<evidence type="ECO:0000256" key="2">
    <source>
        <dbReference type="PROSITE-ProRule" id="PRU00023"/>
    </source>
</evidence>
<feature type="region of interest" description="Disordered" evidence="3">
    <location>
        <begin position="315"/>
        <end position="384"/>
    </location>
</feature>
<feature type="compositionally biased region" description="Basic and acidic residues" evidence="3">
    <location>
        <begin position="581"/>
        <end position="594"/>
    </location>
</feature>
<feature type="compositionally biased region" description="Basic and acidic residues" evidence="3">
    <location>
        <begin position="989"/>
        <end position="1005"/>
    </location>
</feature>
<protein>
    <recommendedName>
        <fullName evidence="6">BCL-6 corepressor</fullName>
    </recommendedName>
</protein>
<feature type="compositionally biased region" description="Polar residues" evidence="3">
    <location>
        <begin position="70"/>
        <end position="79"/>
    </location>
</feature>
<feature type="repeat" description="ANK" evidence="2">
    <location>
        <begin position="1120"/>
        <end position="1152"/>
    </location>
</feature>
<evidence type="ECO:0000313" key="5">
    <source>
        <dbReference type="Proteomes" id="UP001162156"/>
    </source>
</evidence>
<proteinExistence type="inferred from homology"/>
<feature type="region of interest" description="Disordered" evidence="3">
    <location>
        <begin position="989"/>
        <end position="1023"/>
    </location>
</feature>
<dbReference type="Pfam" id="PF12796">
    <property type="entry name" value="Ank_2"/>
    <property type="match status" value="1"/>
</dbReference>
<feature type="compositionally biased region" description="Basic and acidic residues" evidence="3">
    <location>
        <begin position="533"/>
        <end position="543"/>
    </location>
</feature>
<dbReference type="PRINTS" id="PR01415">
    <property type="entry name" value="ANKYRIN"/>
</dbReference>
<evidence type="ECO:0000256" key="1">
    <source>
        <dbReference type="ARBA" id="ARBA00034703"/>
    </source>
</evidence>
<accession>A0AAV8ZST0</accession>
<dbReference type="PANTHER" id="PTHR24117:SF9">
    <property type="entry name" value="BCL-6 COREPRESSOR PCGF1 BINDING DOMAIN-CONTAINING PROTEIN"/>
    <property type="match status" value="1"/>
</dbReference>
<feature type="compositionally biased region" description="Polar residues" evidence="3">
    <location>
        <begin position="315"/>
        <end position="326"/>
    </location>
</feature>
<dbReference type="GO" id="GO:0000122">
    <property type="term" value="P:negative regulation of transcription by RNA polymerase II"/>
    <property type="evidence" value="ECO:0007669"/>
    <property type="project" value="TreeGrafter"/>
</dbReference>
<feature type="region of interest" description="Disordered" evidence="3">
    <location>
        <begin position="569"/>
        <end position="644"/>
    </location>
</feature>
<dbReference type="InterPro" id="IPR038227">
    <property type="entry name" value="PUFD_som_sf"/>
</dbReference>
<keyword evidence="2" id="KW-0040">ANK repeat</keyword>
<feature type="compositionally biased region" description="Low complexity" evidence="3">
    <location>
        <begin position="513"/>
        <end position="530"/>
    </location>
</feature>
<dbReference type="InterPro" id="IPR047144">
    <property type="entry name" value="BCOR-like"/>
</dbReference>
<dbReference type="PANTHER" id="PTHR24117">
    <property type="entry name" value="AGAP007537-PB"/>
    <property type="match status" value="1"/>
</dbReference>
<name>A0AAV8ZST0_9CUCU</name>
<dbReference type="Proteomes" id="UP001162156">
    <property type="component" value="Unassembled WGS sequence"/>
</dbReference>
<comment type="caution">
    <text evidence="4">The sequence shown here is derived from an EMBL/GenBank/DDBJ whole genome shotgun (WGS) entry which is preliminary data.</text>
</comment>
<dbReference type="InterPro" id="IPR036770">
    <property type="entry name" value="Ankyrin_rpt-contain_sf"/>
</dbReference>
<keyword evidence="5" id="KW-1185">Reference proteome</keyword>
<dbReference type="InterPro" id="IPR002110">
    <property type="entry name" value="Ankyrin_rpt"/>
</dbReference>
<organism evidence="4 5">
    <name type="scientific">Rhamnusium bicolor</name>
    <dbReference type="NCBI Taxonomy" id="1586634"/>
    <lineage>
        <taxon>Eukaryota</taxon>
        <taxon>Metazoa</taxon>
        <taxon>Ecdysozoa</taxon>
        <taxon>Arthropoda</taxon>
        <taxon>Hexapoda</taxon>
        <taxon>Insecta</taxon>
        <taxon>Pterygota</taxon>
        <taxon>Neoptera</taxon>
        <taxon>Endopterygota</taxon>
        <taxon>Coleoptera</taxon>
        <taxon>Polyphaga</taxon>
        <taxon>Cucujiformia</taxon>
        <taxon>Chrysomeloidea</taxon>
        <taxon>Cerambycidae</taxon>
        <taxon>Lepturinae</taxon>
        <taxon>Rhagiini</taxon>
        <taxon>Rhamnusium</taxon>
    </lineage>
</organism>
<dbReference type="EMBL" id="JANEYF010000311">
    <property type="protein sequence ID" value="KAJ8970759.1"/>
    <property type="molecule type" value="Genomic_DNA"/>
</dbReference>
<feature type="region of interest" description="Disordered" evidence="3">
    <location>
        <begin position="70"/>
        <end position="95"/>
    </location>
</feature>
<reference evidence="4" key="1">
    <citation type="journal article" date="2023" name="Insect Mol. Biol.">
        <title>Genome sequencing provides insights into the evolution of gene families encoding plant cell wall-degrading enzymes in longhorned beetles.</title>
        <authorList>
            <person name="Shin N.R."/>
            <person name="Okamura Y."/>
            <person name="Kirsch R."/>
            <person name="Pauchet Y."/>
        </authorList>
    </citation>
    <scope>NUCLEOTIDE SEQUENCE</scope>
    <source>
        <strain evidence="4">RBIC_L_NR</strain>
    </source>
</reference>
<dbReference type="PROSITE" id="PS50297">
    <property type="entry name" value="ANK_REP_REGION"/>
    <property type="match status" value="2"/>
</dbReference>
<feature type="repeat" description="ANK" evidence="2">
    <location>
        <begin position="1153"/>
        <end position="1185"/>
    </location>
</feature>
<feature type="region of interest" description="Disordered" evidence="3">
    <location>
        <begin position="685"/>
        <end position="729"/>
    </location>
</feature>
<feature type="compositionally biased region" description="Polar residues" evidence="3">
    <location>
        <begin position="596"/>
        <end position="607"/>
    </location>
</feature>
<comment type="similarity">
    <text evidence="1">Belongs to the BCOR family.</text>
</comment>
<feature type="region of interest" description="Disordered" evidence="3">
    <location>
        <begin position="164"/>
        <end position="192"/>
    </location>
</feature>
<dbReference type="SUPFAM" id="SSF48403">
    <property type="entry name" value="Ankyrin repeat"/>
    <property type="match status" value="1"/>
</dbReference>
<dbReference type="GO" id="GO:0005634">
    <property type="term" value="C:nucleus"/>
    <property type="evidence" value="ECO:0007669"/>
    <property type="project" value="TreeGrafter"/>
</dbReference>
<evidence type="ECO:0000256" key="3">
    <source>
        <dbReference type="SAM" id="MobiDB-lite"/>
    </source>
</evidence>
<gene>
    <name evidence="4" type="ORF">NQ314_001029</name>
</gene>
<dbReference type="Gene3D" id="3.10.260.40">
    <property type="entry name" value="BCL-6 corepressor, PCGF1 binding domain"/>
    <property type="match status" value="1"/>
</dbReference>